<feature type="transmembrane region" description="Helical" evidence="11">
    <location>
        <begin position="362"/>
        <end position="383"/>
    </location>
</feature>
<evidence type="ECO:0000256" key="9">
    <source>
        <dbReference type="ARBA" id="ARBA00023242"/>
    </source>
</evidence>
<dbReference type="OrthoDB" id="410725at2759"/>
<feature type="region of interest" description="Disordered" evidence="10">
    <location>
        <begin position="418"/>
        <end position="461"/>
    </location>
</feature>
<dbReference type="PANTHER" id="PTHR13416:SF2">
    <property type="entry name" value="TRANSMEMBRANE PROTEIN 43"/>
    <property type="match status" value="1"/>
</dbReference>
<name>A0A2C6KPZ0_9APIC</name>
<keyword evidence="5 11" id="KW-0812">Transmembrane</keyword>
<dbReference type="RefSeq" id="XP_067920248.1">
    <property type="nucleotide sequence ID" value="XM_068067777.1"/>
</dbReference>
<evidence type="ECO:0000313" key="13">
    <source>
        <dbReference type="Proteomes" id="UP000221165"/>
    </source>
</evidence>
<evidence type="ECO:0000256" key="8">
    <source>
        <dbReference type="ARBA" id="ARBA00023136"/>
    </source>
</evidence>
<dbReference type="InterPro" id="IPR012430">
    <property type="entry name" value="TMEM43_fam"/>
</dbReference>
<dbReference type="AlphaFoldDB" id="A0A2C6KPZ0"/>
<keyword evidence="8 11" id="KW-0472">Membrane</keyword>
<evidence type="ECO:0000256" key="7">
    <source>
        <dbReference type="ARBA" id="ARBA00022989"/>
    </source>
</evidence>
<keyword evidence="6" id="KW-0256">Endoplasmic reticulum</keyword>
<keyword evidence="13" id="KW-1185">Reference proteome</keyword>
<dbReference type="GO" id="GO:0005637">
    <property type="term" value="C:nuclear inner membrane"/>
    <property type="evidence" value="ECO:0007669"/>
    <property type="project" value="TreeGrafter"/>
</dbReference>
<keyword evidence="9" id="KW-0539">Nucleus</keyword>
<sequence length="461" mass="50613">MFCCTLCEPDRDECGCRWWRLYGCVWWCSLLMSVASLGLTLYGEHHYAEEMHALQPLLKGYVPSPCSPLPVNDRKLVHIDCPLTELDSFFAPSAFSPNVAHFTGVFFETRAEVYQNTQKVGRLGPYIAGDWVDHLVDFSQIPSMLVRGQPNPAFFPVIPGRGRVFSTSLKAGGFSLPAHMLTKFSKKAQLQLIDDGYYEPSDSRPPMSVDYKNTQVKNNALYTGDPNNPRIGDVRVTFWGSMATHVSLIGLQTVGFLGNDRYIHEFPAPALQNRTVAILAEGDYSPEALIAEYVAETHASNKLTWLLRVITVLLIWFWLFITAITCSTNQSACFVFFNCGLFALAATAGAAGFIWWQFDSVVAVALWVLSGGVVLLAVATWIWDFKCDGESTSGTSLPSPSSGGDPCRSVIRWAADPSHRNTLESSLINKNEAGDTGGASSPASQPRRSSPPLVSAASFQL</sequence>
<organism evidence="12 13">
    <name type="scientific">Cystoisospora suis</name>
    <dbReference type="NCBI Taxonomy" id="483139"/>
    <lineage>
        <taxon>Eukaryota</taxon>
        <taxon>Sar</taxon>
        <taxon>Alveolata</taxon>
        <taxon>Apicomplexa</taxon>
        <taxon>Conoidasida</taxon>
        <taxon>Coccidia</taxon>
        <taxon>Eucoccidiorida</taxon>
        <taxon>Eimeriorina</taxon>
        <taxon>Sarcocystidae</taxon>
        <taxon>Cystoisospora</taxon>
    </lineage>
</organism>
<evidence type="ECO:0000256" key="5">
    <source>
        <dbReference type="ARBA" id="ARBA00022692"/>
    </source>
</evidence>
<feature type="transmembrane region" description="Helical" evidence="11">
    <location>
        <begin position="305"/>
        <end position="326"/>
    </location>
</feature>
<feature type="transmembrane region" description="Helical" evidence="11">
    <location>
        <begin position="333"/>
        <end position="356"/>
    </location>
</feature>
<proteinExistence type="inferred from homology"/>
<dbReference type="GO" id="GO:0071763">
    <property type="term" value="P:nuclear membrane organization"/>
    <property type="evidence" value="ECO:0007669"/>
    <property type="project" value="TreeGrafter"/>
</dbReference>
<dbReference type="EMBL" id="MIGC01004081">
    <property type="protein sequence ID" value="PHJ18542.1"/>
    <property type="molecule type" value="Genomic_DNA"/>
</dbReference>
<dbReference type="Proteomes" id="UP000221165">
    <property type="component" value="Unassembled WGS sequence"/>
</dbReference>
<dbReference type="GO" id="GO:0006629">
    <property type="term" value="P:lipid metabolic process"/>
    <property type="evidence" value="ECO:0007669"/>
    <property type="project" value="TreeGrafter"/>
</dbReference>
<evidence type="ECO:0000256" key="3">
    <source>
        <dbReference type="ARBA" id="ARBA00004586"/>
    </source>
</evidence>
<dbReference type="PANTHER" id="PTHR13416">
    <property type="match status" value="1"/>
</dbReference>
<comment type="subcellular location">
    <subcellularLocation>
        <location evidence="1">Endomembrane system</location>
        <topology evidence="1">Multi-pass membrane protein</topology>
    </subcellularLocation>
    <subcellularLocation>
        <location evidence="3">Endoplasmic reticulum membrane</location>
    </subcellularLocation>
    <subcellularLocation>
        <location evidence="2">Nucleus envelope</location>
    </subcellularLocation>
</comment>
<gene>
    <name evidence="12" type="ORF">CSUI_007632</name>
</gene>
<feature type="compositionally biased region" description="Low complexity" evidence="10">
    <location>
        <begin position="439"/>
        <end position="452"/>
    </location>
</feature>
<evidence type="ECO:0000256" key="1">
    <source>
        <dbReference type="ARBA" id="ARBA00004127"/>
    </source>
</evidence>
<evidence type="ECO:0000256" key="11">
    <source>
        <dbReference type="SAM" id="Phobius"/>
    </source>
</evidence>
<comment type="similarity">
    <text evidence="4">Belongs to the TMEM43 family.</text>
</comment>
<dbReference type="GO" id="GO:0005789">
    <property type="term" value="C:endoplasmic reticulum membrane"/>
    <property type="evidence" value="ECO:0007669"/>
    <property type="project" value="UniProtKB-SubCell"/>
</dbReference>
<evidence type="ECO:0000256" key="10">
    <source>
        <dbReference type="SAM" id="MobiDB-lite"/>
    </source>
</evidence>
<evidence type="ECO:0000256" key="2">
    <source>
        <dbReference type="ARBA" id="ARBA00004259"/>
    </source>
</evidence>
<dbReference type="Pfam" id="PF07787">
    <property type="entry name" value="TMEM43"/>
    <property type="match status" value="1"/>
</dbReference>
<comment type="caution">
    <text evidence="12">The sequence shown here is derived from an EMBL/GenBank/DDBJ whole genome shotgun (WGS) entry which is preliminary data.</text>
</comment>
<evidence type="ECO:0000256" key="6">
    <source>
        <dbReference type="ARBA" id="ARBA00022824"/>
    </source>
</evidence>
<evidence type="ECO:0000256" key="4">
    <source>
        <dbReference type="ARBA" id="ARBA00006627"/>
    </source>
</evidence>
<accession>A0A2C6KPZ0</accession>
<dbReference type="GeneID" id="94430988"/>
<evidence type="ECO:0000313" key="12">
    <source>
        <dbReference type="EMBL" id="PHJ18542.1"/>
    </source>
</evidence>
<protein>
    <submittedName>
        <fullName evidence="12">Transmembrane protein</fullName>
    </submittedName>
</protein>
<keyword evidence="7 11" id="KW-1133">Transmembrane helix</keyword>
<dbReference type="VEuPathDB" id="ToxoDB:CSUI_007632"/>
<reference evidence="12 13" key="1">
    <citation type="journal article" date="2017" name="Int. J. Parasitol.">
        <title>The genome of the protozoan parasite Cystoisospora suis and a reverse vaccinology approach to identify vaccine candidates.</title>
        <authorList>
            <person name="Palmieri N."/>
            <person name="Shrestha A."/>
            <person name="Ruttkowski B."/>
            <person name="Beck T."/>
            <person name="Vogl C."/>
            <person name="Tomley F."/>
            <person name="Blake D.P."/>
            <person name="Joachim A."/>
        </authorList>
    </citation>
    <scope>NUCLEOTIDE SEQUENCE [LARGE SCALE GENOMIC DNA]</scope>
    <source>
        <strain evidence="12 13">Wien I</strain>
    </source>
</reference>